<dbReference type="GO" id="GO:0046872">
    <property type="term" value="F:metal ion binding"/>
    <property type="evidence" value="ECO:0007669"/>
    <property type="project" value="UniProtKB-KW"/>
</dbReference>
<keyword evidence="12" id="KW-0256">Endoplasmic reticulum</keyword>
<comment type="similarity">
    <text evidence="4">Belongs to the glycosyltransferase 4 family.</text>
</comment>
<evidence type="ECO:0000313" key="23">
    <source>
        <dbReference type="EMBL" id="PIO25079.1"/>
    </source>
</evidence>
<keyword evidence="9" id="KW-0808">Transferase</keyword>
<accession>A0A2G9RB46</accession>
<evidence type="ECO:0000256" key="4">
    <source>
        <dbReference type="ARBA" id="ARBA00009317"/>
    </source>
</evidence>
<comment type="catalytic activity">
    <reaction evidence="20">
        <text>a di-trans,poly-cis-dolichyl phosphate + UDP-N-acetyl-alpha-D-glucosamine = an N-acetyl-alpha-D-glucosaminyl-diphospho-di-trans,poly-cis-dolichol + UMP</text>
        <dbReference type="Rhea" id="RHEA:13289"/>
        <dbReference type="Rhea" id="RHEA-COMP:19498"/>
        <dbReference type="Rhea" id="RHEA-COMP:19507"/>
        <dbReference type="ChEBI" id="CHEBI:57683"/>
        <dbReference type="ChEBI" id="CHEBI:57705"/>
        <dbReference type="ChEBI" id="CHEBI:57865"/>
        <dbReference type="ChEBI" id="CHEBI:58427"/>
        <dbReference type="EC" id="2.7.8.15"/>
    </reaction>
    <physiologicalReaction direction="left-to-right" evidence="20">
        <dbReference type="Rhea" id="RHEA:13290"/>
    </physiologicalReaction>
</comment>
<evidence type="ECO:0000256" key="1">
    <source>
        <dbReference type="ARBA" id="ARBA00001946"/>
    </source>
</evidence>
<evidence type="ECO:0000256" key="2">
    <source>
        <dbReference type="ARBA" id="ARBA00004477"/>
    </source>
</evidence>
<dbReference type="AlphaFoldDB" id="A0A2G9RB46"/>
<evidence type="ECO:0000256" key="8">
    <source>
        <dbReference type="ARBA" id="ARBA00022676"/>
    </source>
</evidence>
<evidence type="ECO:0000256" key="3">
    <source>
        <dbReference type="ARBA" id="ARBA00004922"/>
    </source>
</evidence>
<feature type="domain" description="DPAGT1 insertion" evidence="22">
    <location>
        <begin position="264"/>
        <end position="305"/>
    </location>
</feature>
<dbReference type="GO" id="GO:0016757">
    <property type="term" value="F:glycosyltransferase activity"/>
    <property type="evidence" value="ECO:0007669"/>
    <property type="project" value="UniProtKB-KW"/>
</dbReference>
<dbReference type="GO" id="GO:0006488">
    <property type="term" value="P:dolichol-linked oligosaccharide biosynthetic process"/>
    <property type="evidence" value="ECO:0007669"/>
    <property type="project" value="InterPro"/>
</dbReference>
<comment type="function">
    <text evidence="19">UDP-N-acetylglucosamine--dolichyl-phosphate N-acetylglucosaminephosphotransferase that operates in the biosynthetic pathway of dolichol-linked oligosaccharides, the glycan precursors employed in protein asparagine (N)-glycosylation. The assembly of dolichol-linked oligosaccharides begins on the cytosolic side of the endoplasmic reticulum membrane and finishes in its lumen. The sequential addition of sugars to dolichol pyrophosphate produces dolichol-linked oligosaccharides containing fourteen sugars, including two GlcNAcs, nine mannoses and three glucoses. Once assembled, the oligosaccharide is transferred from the lipid to nascent proteins by oligosaccharyltransferases. Catalyzes the initial step of dolichol-linked oligosaccharide biosynthesis, transfering GlcNAc-1-P from cytosolic UDP-GlcNAc onto the carrier lipid dolichyl phosphate (P-dolichol), yielding GlcNAc-P-P-dolichol embedded in the cytoplasmic leaflet of the endoplasmic reticulum membrane.</text>
</comment>
<evidence type="ECO:0000256" key="7">
    <source>
        <dbReference type="ARBA" id="ARBA00017659"/>
    </source>
</evidence>
<keyword evidence="11" id="KW-0479">Metal-binding</keyword>
<feature type="transmembrane region" description="Helical" evidence="21">
    <location>
        <begin position="90"/>
        <end position="109"/>
    </location>
</feature>
<evidence type="ECO:0000313" key="24">
    <source>
        <dbReference type="Proteomes" id="UP000228934"/>
    </source>
</evidence>
<keyword evidence="13" id="KW-0460">Magnesium</keyword>
<evidence type="ECO:0000256" key="15">
    <source>
        <dbReference type="ARBA" id="ARBA00023136"/>
    </source>
</evidence>
<dbReference type="EMBL" id="KV955183">
    <property type="protein sequence ID" value="PIO25079.1"/>
    <property type="molecule type" value="Genomic_DNA"/>
</dbReference>
<feature type="transmembrane region" description="Helical" evidence="21">
    <location>
        <begin position="55"/>
        <end position="78"/>
    </location>
</feature>
<keyword evidence="8" id="KW-0328">Glycosyltransferase</keyword>
<comment type="pathway">
    <text evidence="3">Protein modification; protein glycosylation.</text>
</comment>
<comment type="subcellular location">
    <subcellularLocation>
        <location evidence="2">Endoplasmic reticulum membrane</location>
        <topology evidence="2">Multi-pass membrane protein</topology>
    </subcellularLocation>
</comment>
<evidence type="ECO:0000256" key="18">
    <source>
        <dbReference type="ARBA" id="ARBA00033238"/>
    </source>
</evidence>
<dbReference type="InterPro" id="IPR048439">
    <property type="entry name" value="DPAGT1_ins"/>
</dbReference>
<evidence type="ECO:0000259" key="22">
    <source>
        <dbReference type="Pfam" id="PF21383"/>
    </source>
</evidence>
<dbReference type="Pfam" id="PF21383">
    <property type="entry name" value="DPAGT1_ins"/>
    <property type="match status" value="1"/>
</dbReference>
<dbReference type="UniPathway" id="UPA00378"/>
<evidence type="ECO:0000256" key="12">
    <source>
        <dbReference type="ARBA" id="ARBA00022824"/>
    </source>
</evidence>
<dbReference type="PANTHER" id="PTHR10571">
    <property type="entry name" value="UDP-N-ACETYLGLUCOSAMINE--DOLICHYL-PHOSPHATE N-ACETYLGLUCOSAMINEPHOSPHOTRANSFERASE"/>
    <property type="match status" value="1"/>
</dbReference>
<organism evidence="23 24">
    <name type="scientific">Aquarana catesbeiana</name>
    <name type="common">American bullfrog</name>
    <name type="synonym">Rana catesbeiana</name>
    <dbReference type="NCBI Taxonomy" id="8400"/>
    <lineage>
        <taxon>Eukaryota</taxon>
        <taxon>Metazoa</taxon>
        <taxon>Chordata</taxon>
        <taxon>Craniata</taxon>
        <taxon>Vertebrata</taxon>
        <taxon>Euteleostomi</taxon>
        <taxon>Amphibia</taxon>
        <taxon>Batrachia</taxon>
        <taxon>Anura</taxon>
        <taxon>Neobatrachia</taxon>
        <taxon>Ranoidea</taxon>
        <taxon>Ranidae</taxon>
        <taxon>Aquarana</taxon>
    </lineage>
</organism>
<protein>
    <recommendedName>
        <fullName evidence="7">UDP-N-acetylglucosamine--dolichyl-phosphate N-acetylglucosaminephosphotransferase</fullName>
        <ecNumber evidence="6">2.7.8.15</ecNumber>
    </recommendedName>
    <alternativeName>
        <fullName evidence="17">GlcNAc-1-P transferase</fullName>
    </alternativeName>
    <alternativeName>
        <fullName evidence="18">N-acetylglucosamine-1-phosphate transferase</fullName>
    </alternativeName>
</protein>
<dbReference type="OrthoDB" id="10262326at2759"/>
<dbReference type="PANTHER" id="PTHR10571:SF0">
    <property type="entry name" value="UDP-N-ACETYLGLUCOSAMINE--DOLICHYL-PHOSPHATE N-ACETYLGLUCOSAMINEPHOSPHOTRANSFERASE"/>
    <property type="match status" value="1"/>
</dbReference>
<feature type="transmembrane region" description="Helical" evidence="21">
    <location>
        <begin position="121"/>
        <end position="147"/>
    </location>
</feature>
<keyword evidence="24" id="KW-1185">Reference proteome</keyword>
<feature type="transmembrane region" description="Helical" evidence="21">
    <location>
        <begin position="324"/>
        <end position="346"/>
    </location>
</feature>
<dbReference type="CDD" id="cd06855">
    <property type="entry name" value="GT_GPT_euk"/>
    <property type="match status" value="1"/>
</dbReference>
<evidence type="ECO:0000256" key="17">
    <source>
        <dbReference type="ARBA" id="ARBA00029567"/>
    </source>
</evidence>
<keyword evidence="14 21" id="KW-1133">Transmembrane helix</keyword>
<evidence type="ECO:0000256" key="14">
    <source>
        <dbReference type="ARBA" id="ARBA00022989"/>
    </source>
</evidence>
<evidence type="ECO:0000256" key="5">
    <source>
        <dbReference type="ARBA" id="ARBA00011738"/>
    </source>
</evidence>
<feature type="transmembrane region" description="Helical" evidence="21">
    <location>
        <begin position="167"/>
        <end position="187"/>
    </location>
</feature>
<keyword evidence="15 21" id="KW-0472">Membrane</keyword>
<evidence type="ECO:0000256" key="21">
    <source>
        <dbReference type="SAM" id="Phobius"/>
    </source>
</evidence>
<evidence type="ECO:0000256" key="9">
    <source>
        <dbReference type="ARBA" id="ARBA00022679"/>
    </source>
</evidence>
<dbReference type="GO" id="GO:0003975">
    <property type="term" value="F:UDP-N-acetylglucosamine-dolichyl-phosphate N-acetylglucosaminephosphotransferase activity"/>
    <property type="evidence" value="ECO:0007669"/>
    <property type="project" value="UniProtKB-EC"/>
</dbReference>
<dbReference type="EC" id="2.7.8.15" evidence="6"/>
<evidence type="ECO:0000256" key="11">
    <source>
        <dbReference type="ARBA" id="ARBA00022723"/>
    </source>
</evidence>
<dbReference type="InterPro" id="IPR033895">
    <property type="entry name" value="GPT"/>
</dbReference>
<dbReference type="GO" id="GO:0005789">
    <property type="term" value="C:endoplasmic reticulum membrane"/>
    <property type="evidence" value="ECO:0007669"/>
    <property type="project" value="UniProtKB-SubCell"/>
</dbReference>
<evidence type="ECO:0000256" key="16">
    <source>
        <dbReference type="ARBA" id="ARBA00023180"/>
    </source>
</evidence>
<comment type="subunit">
    <text evidence="5">Homodimer.</text>
</comment>
<comment type="cofactor">
    <cofactor evidence="1">
        <name>Mg(2+)</name>
        <dbReference type="ChEBI" id="CHEBI:18420"/>
    </cofactor>
</comment>
<evidence type="ECO:0000256" key="10">
    <source>
        <dbReference type="ARBA" id="ARBA00022692"/>
    </source>
</evidence>
<feature type="transmembrane region" description="Helical" evidence="21">
    <location>
        <begin position="199"/>
        <end position="217"/>
    </location>
</feature>
<dbReference type="Pfam" id="PF00953">
    <property type="entry name" value="Glycos_transf_4"/>
    <property type="match status" value="2"/>
</dbReference>
<keyword evidence="10 21" id="KW-0812">Transmembrane</keyword>
<feature type="transmembrane region" description="Helical" evidence="21">
    <location>
        <begin position="6"/>
        <end position="27"/>
    </location>
</feature>
<proteinExistence type="inferred from homology"/>
<evidence type="ECO:0000256" key="6">
    <source>
        <dbReference type="ARBA" id="ARBA00013225"/>
    </source>
</evidence>
<name>A0A2G9RB46_AQUCT</name>
<dbReference type="Proteomes" id="UP000228934">
    <property type="component" value="Unassembled WGS sequence"/>
</dbReference>
<reference evidence="24" key="1">
    <citation type="journal article" date="2017" name="Nat. Commun.">
        <title>The North American bullfrog draft genome provides insight into hormonal regulation of long noncoding RNA.</title>
        <authorList>
            <person name="Hammond S.A."/>
            <person name="Warren R.L."/>
            <person name="Vandervalk B.P."/>
            <person name="Kucuk E."/>
            <person name="Khan H."/>
            <person name="Gibb E.A."/>
            <person name="Pandoh P."/>
            <person name="Kirk H."/>
            <person name="Zhao Y."/>
            <person name="Jones M."/>
            <person name="Mungall A.J."/>
            <person name="Coope R."/>
            <person name="Pleasance S."/>
            <person name="Moore R.A."/>
            <person name="Holt R.A."/>
            <person name="Round J.M."/>
            <person name="Ohora S."/>
            <person name="Walle B.V."/>
            <person name="Veldhoen N."/>
            <person name="Helbing C.C."/>
            <person name="Birol I."/>
        </authorList>
    </citation>
    <scope>NUCLEOTIDE SEQUENCE [LARGE SCALE GENOMIC DNA]</scope>
</reference>
<keyword evidence="16" id="KW-0325">Glycoprotein</keyword>
<evidence type="ECO:0000256" key="19">
    <source>
        <dbReference type="ARBA" id="ARBA00044717"/>
    </source>
</evidence>
<evidence type="ECO:0000256" key="13">
    <source>
        <dbReference type="ARBA" id="ARBA00022842"/>
    </source>
</evidence>
<dbReference type="InterPro" id="IPR000715">
    <property type="entry name" value="Glycosyl_transferase_4"/>
</dbReference>
<sequence>MAIVPLLVNVAGSVLGGLATAALIPAFKEHFISAKLYGVDMNKSSREPVPESQGVISGAVFLLILFFFIPVPFLSCFIEEQCREFPHHEFVALIGSLLAICCMIFLGFADDVLNLRWRHKLLLPTAASLPLLMVYFITFGNTTIVVPKPFRPLLGLHVDLGDCHDDHLFSLYFLIPFFFTTLGLLYHNWYPSRVFVGDTFCYFAGMTFAVVGIVGHFSKTMLLFFIPQVLNFLYSLPQLLHIIPCPRHRLPRFDPRTGKLTMSYSKFKSKDLSAIGALVVKVAEALHVIDVKRYKSDEEFMEINNMTLINFVLKLIGPTSEKSLTIVLLFIQVLGSCCAFLIRYQLVRLFYDV</sequence>
<evidence type="ECO:0000256" key="20">
    <source>
        <dbReference type="ARBA" id="ARBA00045078"/>
    </source>
</evidence>
<gene>
    <name evidence="23" type="ORF">AB205_0123150</name>
</gene>